<sequence>MQFLKTLLWVVIAVFLAILGSRNWHDVTMNLWGDIQVDIKLPFLVIILFLIGWLPTYLLFRAKLWRVRTRLDNFERQQAAAQPIAPAPAAVEEDVLS</sequence>
<evidence type="ECO:0000256" key="2">
    <source>
        <dbReference type="SAM" id="Phobius"/>
    </source>
</evidence>
<accession>A0ABS9VLF3</accession>
<name>A0ABS9VLF3_9SPHN</name>
<keyword evidence="2" id="KW-0472">Membrane</keyword>
<proteinExistence type="predicted"/>
<organism evidence="3 4">
    <name type="scientific">Sphingomonas telluris</name>
    <dbReference type="NCBI Taxonomy" id="2907998"/>
    <lineage>
        <taxon>Bacteria</taxon>
        <taxon>Pseudomonadati</taxon>
        <taxon>Pseudomonadota</taxon>
        <taxon>Alphaproteobacteria</taxon>
        <taxon>Sphingomonadales</taxon>
        <taxon>Sphingomonadaceae</taxon>
        <taxon>Sphingomonas</taxon>
    </lineage>
</organism>
<keyword evidence="2" id="KW-1133">Transmembrane helix</keyword>
<dbReference type="EMBL" id="JAKZHW010000001">
    <property type="protein sequence ID" value="MCH8615790.1"/>
    <property type="molecule type" value="Genomic_DNA"/>
</dbReference>
<evidence type="ECO:0000256" key="1">
    <source>
        <dbReference type="SAM" id="MobiDB-lite"/>
    </source>
</evidence>
<gene>
    <name evidence="3" type="ORF">LZ016_06705</name>
</gene>
<feature type="compositionally biased region" description="Low complexity" evidence="1">
    <location>
        <begin position="78"/>
        <end position="90"/>
    </location>
</feature>
<dbReference type="Proteomes" id="UP001203058">
    <property type="component" value="Unassembled WGS sequence"/>
</dbReference>
<keyword evidence="4" id="KW-1185">Reference proteome</keyword>
<evidence type="ECO:0000313" key="3">
    <source>
        <dbReference type="EMBL" id="MCH8615790.1"/>
    </source>
</evidence>
<feature type="region of interest" description="Disordered" evidence="1">
    <location>
        <begin position="78"/>
        <end position="97"/>
    </location>
</feature>
<dbReference type="RefSeq" id="WP_241446630.1">
    <property type="nucleotide sequence ID" value="NZ_JAKZHW010000001.1"/>
</dbReference>
<feature type="transmembrane region" description="Helical" evidence="2">
    <location>
        <begin position="39"/>
        <end position="60"/>
    </location>
</feature>
<reference evidence="3 4" key="1">
    <citation type="submission" date="2022-03" db="EMBL/GenBank/DDBJ databases">
        <authorList>
            <person name="Jo J.-H."/>
            <person name="Im W.-T."/>
        </authorList>
    </citation>
    <scope>NUCLEOTIDE SEQUENCE [LARGE SCALE GENOMIC DNA]</scope>
    <source>
        <strain evidence="3 4">SM33</strain>
    </source>
</reference>
<evidence type="ECO:0000313" key="4">
    <source>
        <dbReference type="Proteomes" id="UP001203058"/>
    </source>
</evidence>
<comment type="caution">
    <text evidence="3">The sequence shown here is derived from an EMBL/GenBank/DDBJ whole genome shotgun (WGS) entry which is preliminary data.</text>
</comment>
<evidence type="ECO:0008006" key="5">
    <source>
        <dbReference type="Google" id="ProtNLM"/>
    </source>
</evidence>
<protein>
    <recommendedName>
        <fullName evidence="5">Lipopolysaccharide assembly protein A domain-containing protein</fullName>
    </recommendedName>
</protein>
<keyword evidence="2" id="KW-0812">Transmembrane</keyword>